<dbReference type="Proteomes" id="UP001057402">
    <property type="component" value="Chromosome 4"/>
</dbReference>
<evidence type="ECO:0000313" key="1">
    <source>
        <dbReference type="EMBL" id="KAI4372374.1"/>
    </source>
</evidence>
<gene>
    <name evidence="1" type="ORF">MLD38_010615</name>
</gene>
<reference evidence="2" key="1">
    <citation type="journal article" date="2023" name="Front. Plant Sci.">
        <title>Chromosomal-level genome assembly of Melastoma candidum provides insights into trichome evolution.</title>
        <authorList>
            <person name="Zhong Y."/>
            <person name="Wu W."/>
            <person name="Sun C."/>
            <person name="Zou P."/>
            <person name="Liu Y."/>
            <person name="Dai S."/>
            <person name="Zhou R."/>
        </authorList>
    </citation>
    <scope>NUCLEOTIDE SEQUENCE [LARGE SCALE GENOMIC DNA]</scope>
</reference>
<proteinExistence type="predicted"/>
<protein>
    <submittedName>
        <fullName evidence="1">Uncharacterized protein</fullName>
    </submittedName>
</protein>
<accession>A0ACB9R0I0</accession>
<keyword evidence="2" id="KW-1185">Reference proteome</keyword>
<evidence type="ECO:0000313" key="2">
    <source>
        <dbReference type="Proteomes" id="UP001057402"/>
    </source>
</evidence>
<comment type="caution">
    <text evidence="1">The sequence shown here is derived from an EMBL/GenBank/DDBJ whole genome shotgun (WGS) entry which is preliminary data.</text>
</comment>
<dbReference type="EMBL" id="CM042883">
    <property type="protein sequence ID" value="KAI4372374.1"/>
    <property type="molecule type" value="Genomic_DNA"/>
</dbReference>
<sequence length="215" mass="24764">MSEPLPPADHRTHPLKEIIVDYTPEACCHTPETATIALTYDDRGGARWRTATQFQYGTFRALLKCPEGNTSGLNFNIYLSSLEGDRSQDEIDFEFLGKDKSIIQTNYYTAGTGNREEIHDLGFDCSDGFHEYVIKWQRDYIEWIIDGKLVRRAERKEGEEFPEMPMYLYASIWDASYIDEARWTGPYIGCDAPYICLYKDVHVPIASTAECSRER</sequence>
<organism evidence="1 2">
    <name type="scientific">Melastoma candidum</name>
    <dbReference type="NCBI Taxonomy" id="119954"/>
    <lineage>
        <taxon>Eukaryota</taxon>
        <taxon>Viridiplantae</taxon>
        <taxon>Streptophyta</taxon>
        <taxon>Embryophyta</taxon>
        <taxon>Tracheophyta</taxon>
        <taxon>Spermatophyta</taxon>
        <taxon>Magnoliopsida</taxon>
        <taxon>eudicotyledons</taxon>
        <taxon>Gunneridae</taxon>
        <taxon>Pentapetalae</taxon>
        <taxon>rosids</taxon>
        <taxon>malvids</taxon>
        <taxon>Myrtales</taxon>
        <taxon>Melastomataceae</taxon>
        <taxon>Melastomatoideae</taxon>
        <taxon>Melastomateae</taxon>
        <taxon>Melastoma</taxon>
    </lineage>
</organism>
<name>A0ACB9R0I0_9MYRT</name>